<protein>
    <submittedName>
        <fullName evidence="17">Oligosaccharide transferase</fullName>
    </submittedName>
</protein>
<evidence type="ECO:0000256" key="2">
    <source>
        <dbReference type="ARBA" id="ARBA00001946"/>
    </source>
</evidence>
<feature type="transmembrane region" description="Helical" evidence="14">
    <location>
        <begin position="218"/>
        <end position="234"/>
    </location>
</feature>
<dbReference type="AlphaFoldDB" id="K7NAG0"/>
<feature type="transmembrane region" description="Helical" evidence="14">
    <location>
        <begin position="191"/>
        <end position="211"/>
    </location>
</feature>
<evidence type="ECO:0000256" key="14">
    <source>
        <dbReference type="SAM" id="Phobius"/>
    </source>
</evidence>
<accession>K7NAG0</accession>
<dbReference type="InterPro" id="IPR048307">
    <property type="entry name" value="STT3_N"/>
</dbReference>
<feature type="domain" description="STT3/PglB/AglB core" evidence="16">
    <location>
        <begin position="534"/>
        <end position="661"/>
    </location>
</feature>
<keyword evidence="11 14" id="KW-1133">Transmembrane helix</keyword>
<dbReference type="Pfam" id="PF21436">
    <property type="entry name" value="STT3-PglB_core"/>
    <property type="match status" value="1"/>
</dbReference>
<evidence type="ECO:0000256" key="6">
    <source>
        <dbReference type="ARBA" id="ARBA00022676"/>
    </source>
</evidence>
<dbReference type="EMBL" id="HQ629620">
    <property type="protein sequence ID" value="ADT71683.1"/>
    <property type="molecule type" value="Genomic_DNA"/>
</dbReference>
<evidence type="ECO:0000259" key="16">
    <source>
        <dbReference type="Pfam" id="PF21436"/>
    </source>
</evidence>
<dbReference type="InterPro" id="IPR003674">
    <property type="entry name" value="Oligo_trans_STT3"/>
</dbReference>
<feature type="transmembrane region" description="Helical" evidence="14">
    <location>
        <begin position="352"/>
        <end position="374"/>
    </location>
</feature>
<evidence type="ECO:0000256" key="11">
    <source>
        <dbReference type="ARBA" id="ARBA00022989"/>
    </source>
</evidence>
<dbReference type="GO" id="GO:0016020">
    <property type="term" value="C:membrane"/>
    <property type="evidence" value="ECO:0007669"/>
    <property type="project" value="InterPro"/>
</dbReference>
<evidence type="ECO:0000256" key="13">
    <source>
        <dbReference type="ARBA" id="ARBA00023211"/>
    </source>
</evidence>
<dbReference type="Pfam" id="PF02516">
    <property type="entry name" value="STT3"/>
    <property type="match status" value="1"/>
</dbReference>
<comment type="cofactor">
    <cofactor evidence="2">
        <name>Mg(2+)</name>
        <dbReference type="ChEBI" id="CHEBI:18420"/>
    </cofactor>
</comment>
<evidence type="ECO:0000256" key="12">
    <source>
        <dbReference type="ARBA" id="ARBA00023136"/>
    </source>
</evidence>
<evidence type="ECO:0000313" key="17">
    <source>
        <dbReference type="EMBL" id="ADT71683.1"/>
    </source>
</evidence>
<comment type="similarity">
    <text evidence="5">Belongs to the STT3 family.</text>
</comment>
<feature type="domain" description="Oligosaccharyl transferase STT3 N-terminal" evidence="15">
    <location>
        <begin position="102"/>
        <end position="502"/>
    </location>
</feature>
<comment type="subcellular location">
    <subcellularLocation>
        <location evidence="3">Endomembrane system</location>
        <topology evidence="3">Multi-pass membrane protein</topology>
    </subcellularLocation>
</comment>
<organism evidence="17">
    <name type="scientific">uncultured organism</name>
    <dbReference type="NCBI Taxonomy" id="155900"/>
    <lineage>
        <taxon>unclassified sequences</taxon>
        <taxon>environmental samples</taxon>
    </lineage>
</organism>
<keyword evidence="6" id="KW-0328">Glycosyltransferase</keyword>
<feature type="transmembrane region" description="Helical" evidence="14">
    <location>
        <begin position="101"/>
        <end position="121"/>
    </location>
</feature>
<dbReference type="InterPro" id="IPR048999">
    <property type="entry name" value="STT3-PglB_core"/>
</dbReference>
<keyword evidence="12 14" id="KW-0472">Membrane</keyword>
<evidence type="ECO:0000256" key="10">
    <source>
        <dbReference type="ARBA" id="ARBA00022842"/>
    </source>
</evidence>
<evidence type="ECO:0000256" key="7">
    <source>
        <dbReference type="ARBA" id="ARBA00022679"/>
    </source>
</evidence>
<dbReference type="UniPathway" id="UPA00378"/>
<keyword evidence="7 17" id="KW-0808">Transferase</keyword>
<keyword evidence="8 14" id="KW-0812">Transmembrane</keyword>
<keyword evidence="9" id="KW-0479">Metal-binding</keyword>
<feature type="transmembrane region" description="Helical" evidence="14">
    <location>
        <begin position="272"/>
        <end position="305"/>
    </location>
</feature>
<feature type="transmembrane region" description="Helical" evidence="14">
    <location>
        <begin position="311"/>
        <end position="331"/>
    </location>
</feature>
<evidence type="ECO:0000256" key="8">
    <source>
        <dbReference type="ARBA" id="ARBA00022692"/>
    </source>
</evidence>
<evidence type="ECO:0000256" key="5">
    <source>
        <dbReference type="ARBA" id="ARBA00010810"/>
    </source>
</evidence>
<dbReference type="Gene3D" id="3.40.1380.40">
    <property type="match status" value="1"/>
</dbReference>
<name>K7NAG0_9ZZZZ</name>
<feature type="transmembrane region" description="Helical" evidence="14">
    <location>
        <begin position="464"/>
        <end position="483"/>
    </location>
</feature>
<evidence type="ECO:0000256" key="9">
    <source>
        <dbReference type="ARBA" id="ARBA00022723"/>
    </source>
</evidence>
<proteinExistence type="inferred from homology"/>
<dbReference type="GO" id="GO:0046872">
    <property type="term" value="F:metal ion binding"/>
    <property type="evidence" value="ECO:0007669"/>
    <property type="project" value="UniProtKB-KW"/>
</dbReference>
<dbReference type="GO" id="GO:0004576">
    <property type="term" value="F:oligosaccharyl transferase activity"/>
    <property type="evidence" value="ECO:0007669"/>
    <property type="project" value="InterPro"/>
</dbReference>
<reference evidence="17" key="1">
    <citation type="submission" date="2010-11" db="EMBL/GenBank/DDBJ databases">
        <title>N-linked Glycosylation Genes Found in Metagenome from Hydrothermal Vent Environment.</title>
        <authorList>
            <person name="Xie W."/>
            <person name="Wu S."/>
            <person name="Chen S."/>
            <person name="Xu A."/>
        </authorList>
    </citation>
    <scope>NUCLEOTIDE SEQUENCE</scope>
</reference>
<sequence>MAAGRPIIFASNASNNPVKEAVGGVTISPGSIVELKDVIMKFFNLKLSEKIKLGNNNRVYVEQNYAVSLLAKKLENVIKELLNMNNSMLNIISEKVSVKTMFLLIIFAYLFSVAIRLIWVFQFSGVESFYWNNQIMINTNDGYYFATAVKDFVFGTNSDNPQLKTAINSYPGVVYTTYLFFKILPFSLDTIILFMPAVISSLIVIPMILIARLYNHSLMGFFAALLGSIAWSYYNRTMTGYYDSDMFAVVMQYFVLYSLLSIIRYRSLNSILLASIFIIIYPLFYPQGLSLIYAMFAILILYLLYYHKKESMVYMAITLISVSLLLIDWQIKLGLITILYILFKSKRVDDKYLVIFCHILLCYFFVWCKCHGFNSCKNIYLFGDRGTNEVGLKFYQVIQTVREAGDIPFEVMANRISGSSIGVIVSLVGYVLLVIKYRPFILALPLIGIGIFSLWGGLRFTVYAVPIAAMSAVFLFYVLSDFIKNKIGKYAFIAVMTIAMIYPNIMHIIGYKIPTVFTKDEVTVLDRLNNISSSKDYTLTWWDYGYPIWYYTDTNTLIDGGKHHNDNFIISKILSTTSQVQAANLARVAVETYVDSNYSIVANTLFKNGQKDQINPNDYLEQLESDEFKLPQATRDIFIYLPNRMLNIFPTVGVFSNIDLLTGQKIQQPFFYKADRFKDDGDSLNLGNGVGFGEKN</sequence>
<keyword evidence="10" id="KW-0460">Magnesium</keyword>
<evidence type="ECO:0000256" key="3">
    <source>
        <dbReference type="ARBA" id="ARBA00004127"/>
    </source>
</evidence>
<keyword evidence="13" id="KW-0464">Manganese</keyword>
<evidence type="ECO:0000259" key="15">
    <source>
        <dbReference type="Pfam" id="PF02516"/>
    </source>
</evidence>
<dbReference type="PANTHER" id="PTHR13872">
    <property type="entry name" value="DOLICHYL-DIPHOSPHOOLIGOSACCHARIDE--PROTEIN GLYCOSYLTRANSFERASE SUBUNIT"/>
    <property type="match status" value="1"/>
</dbReference>
<feature type="transmembrane region" description="Helical" evidence="14">
    <location>
        <begin position="490"/>
        <end position="509"/>
    </location>
</feature>
<comment type="pathway">
    <text evidence="4">Protein modification; protein glycosylation.</text>
</comment>
<evidence type="ECO:0000256" key="4">
    <source>
        <dbReference type="ARBA" id="ARBA00004922"/>
    </source>
</evidence>
<feature type="transmembrane region" description="Helical" evidence="14">
    <location>
        <begin position="246"/>
        <end position="265"/>
    </location>
</feature>
<comment type="cofactor">
    <cofactor evidence="1">
        <name>Mn(2+)</name>
        <dbReference type="ChEBI" id="CHEBI:29035"/>
    </cofactor>
</comment>
<evidence type="ECO:0000256" key="1">
    <source>
        <dbReference type="ARBA" id="ARBA00001936"/>
    </source>
</evidence>
<feature type="transmembrane region" description="Helical" evidence="14">
    <location>
        <begin position="416"/>
        <end position="433"/>
    </location>
</feature>
<dbReference type="PANTHER" id="PTHR13872:SF1">
    <property type="entry name" value="DOLICHYL-DIPHOSPHOOLIGOSACCHARIDE--PROTEIN GLYCOSYLTRANSFERASE SUBUNIT STT3B"/>
    <property type="match status" value="1"/>
</dbReference>